<dbReference type="EMBL" id="NBNE01004924">
    <property type="protein sequence ID" value="OWZ04512.1"/>
    <property type="molecule type" value="Genomic_DNA"/>
</dbReference>
<reference evidence="2" key="1">
    <citation type="submission" date="2017-03" db="EMBL/GenBank/DDBJ databases">
        <title>Phytopthora megakarya and P. palmivora, two closely related causual agents of cacao black pod achieved similar genome size and gene model numbers by different mechanisms.</title>
        <authorList>
            <person name="Ali S."/>
            <person name="Shao J."/>
            <person name="Larry D.J."/>
            <person name="Kronmiller B."/>
            <person name="Shen D."/>
            <person name="Strem M.D."/>
            <person name="Melnick R.L."/>
            <person name="Guiltinan M.J."/>
            <person name="Tyler B.M."/>
            <person name="Meinhardt L.W."/>
            <person name="Bailey B.A."/>
        </authorList>
    </citation>
    <scope>NUCLEOTIDE SEQUENCE [LARGE SCALE GENOMIC DNA]</scope>
    <source>
        <strain evidence="2">zdho120</strain>
    </source>
</reference>
<evidence type="ECO:0000313" key="1">
    <source>
        <dbReference type="EMBL" id="OWZ04512.1"/>
    </source>
</evidence>
<proteinExistence type="predicted"/>
<gene>
    <name evidence="1" type="ORF">PHMEG_00023569</name>
</gene>
<protein>
    <submittedName>
        <fullName evidence="1">Avirulence (Avh) protein</fullName>
    </submittedName>
</protein>
<evidence type="ECO:0000313" key="2">
    <source>
        <dbReference type="Proteomes" id="UP000198211"/>
    </source>
</evidence>
<organism evidence="1 2">
    <name type="scientific">Phytophthora megakarya</name>
    <dbReference type="NCBI Taxonomy" id="4795"/>
    <lineage>
        <taxon>Eukaryota</taxon>
        <taxon>Sar</taxon>
        <taxon>Stramenopiles</taxon>
        <taxon>Oomycota</taxon>
        <taxon>Peronosporomycetes</taxon>
        <taxon>Peronosporales</taxon>
        <taxon>Peronosporaceae</taxon>
        <taxon>Phytophthora</taxon>
    </lineage>
</organism>
<sequence length="103" mass="12115">MVKDEAYRLKMFQNWIKHKQSYVKIKERMFLELNPQFRPLLKEYSSKFALQAAQVKKVKTSTAENVKMVTTRVRDPSKPVKRVRWADHQGGTLNELAKDPVPL</sequence>
<dbReference type="Proteomes" id="UP000198211">
    <property type="component" value="Unassembled WGS sequence"/>
</dbReference>
<keyword evidence="2" id="KW-1185">Reference proteome</keyword>
<accession>A0A225VGR7</accession>
<dbReference type="AlphaFoldDB" id="A0A225VGR7"/>
<name>A0A225VGR7_9STRA</name>
<comment type="caution">
    <text evidence="1">The sequence shown here is derived from an EMBL/GenBank/DDBJ whole genome shotgun (WGS) entry which is preliminary data.</text>
</comment>